<reference evidence="1" key="1">
    <citation type="submission" date="2019-08" db="EMBL/GenBank/DDBJ databases">
        <authorList>
            <person name="Kucharzyk K."/>
            <person name="Murdoch R.W."/>
            <person name="Higgins S."/>
            <person name="Loffler F."/>
        </authorList>
    </citation>
    <scope>NUCLEOTIDE SEQUENCE</scope>
</reference>
<dbReference type="AlphaFoldDB" id="A0A645JYG9"/>
<protein>
    <submittedName>
        <fullName evidence="1">Uncharacterized protein</fullName>
    </submittedName>
</protein>
<gene>
    <name evidence="1" type="ORF">SDC9_211914</name>
</gene>
<proteinExistence type="predicted"/>
<comment type="caution">
    <text evidence="1">The sequence shown here is derived from an EMBL/GenBank/DDBJ whole genome shotgun (WGS) entry which is preliminary data.</text>
</comment>
<evidence type="ECO:0000313" key="1">
    <source>
        <dbReference type="EMBL" id="MPN64143.1"/>
    </source>
</evidence>
<sequence length="61" mass="7074">MHMIKNKLKAAIIDAVKRLLYITAKSVHAIINKEKIIVSQKFKNVFLLLVKYNISLILRPK</sequence>
<dbReference type="EMBL" id="VSSQ01144607">
    <property type="protein sequence ID" value="MPN64143.1"/>
    <property type="molecule type" value="Genomic_DNA"/>
</dbReference>
<name>A0A645JYG9_9ZZZZ</name>
<organism evidence="1">
    <name type="scientific">bioreactor metagenome</name>
    <dbReference type="NCBI Taxonomy" id="1076179"/>
    <lineage>
        <taxon>unclassified sequences</taxon>
        <taxon>metagenomes</taxon>
        <taxon>ecological metagenomes</taxon>
    </lineage>
</organism>
<accession>A0A645JYG9</accession>